<comment type="caution">
    <text evidence="2">The sequence shown here is derived from an EMBL/GenBank/DDBJ whole genome shotgun (WGS) entry which is preliminary data.</text>
</comment>
<accession>A0ABW0G1J1</accession>
<dbReference type="RefSeq" id="WP_376993369.1">
    <property type="nucleotide sequence ID" value="NZ_JBHSLC010000002.1"/>
</dbReference>
<feature type="region of interest" description="Disordered" evidence="1">
    <location>
        <begin position="26"/>
        <end position="62"/>
    </location>
</feature>
<sequence length="150" mass="16396">MTEKPVWATLRASTVQMLRAISMPMPRTPKAKAAVSGQSGKNPQRFKPRTDPKASPLGSPPVWMSPDQAAVWHQFAYELPWLNDSHRALLEIAVNVRARLIAGQDVGVQALNLLRQCLGQMGATPADATKVTVSNGDEEDPEDALFNRPN</sequence>
<proteinExistence type="predicted"/>
<evidence type="ECO:0000256" key="1">
    <source>
        <dbReference type="SAM" id="MobiDB-lite"/>
    </source>
</evidence>
<dbReference type="EMBL" id="JBHSLC010000002">
    <property type="protein sequence ID" value="MFC5353543.1"/>
    <property type="molecule type" value="Genomic_DNA"/>
</dbReference>
<gene>
    <name evidence="2" type="ORF">ACFPMG_00860</name>
</gene>
<protein>
    <recommendedName>
        <fullName evidence="4">Terminase small subunit</fullName>
    </recommendedName>
</protein>
<reference evidence="3" key="1">
    <citation type="journal article" date="2019" name="Int. J. Syst. Evol. Microbiol.">
        <title>The Global Catalogue of Microorganisms (GCM) 10K type strain sequencing project: providing services to taxonomists for standard genome sequencing and annotation.</title>
        <authorList>
            <consortium name="The Broad Institute Genomics Platform"/>
            <consortium name="The Broad Institute Genome Sequencing Center for Infectious Disease"/>
            <person name="Wu L."/>
            <person name="Ma J."/>
        </authorList>
    </citation>
    <scope>NUCLEOTIDE SEQUENCE [LARGE SCALE GENOMIC DNA]</scope>
    <source>
        <strain evidence="3">CCUG 58760</strain>
    </source>
</reference>
<keyword evidence="3" id="KW-1185">Reference proteome</keyword>
<organism evidence="2 3">
    <name type="scientific">Azospirillum himalayense</name>
    <dbReference type="NCBI Taxonomy" id="654847"/>
    <lineage>
        <taxon>Bacteria</taxon>
        <taxon>Pseudomonadati</taxon>
        <taxon>Pseudomonadota</taxon>
        <taxon>Alphaproteobacteria</taxon>
        <taxon>Rhodospirillales</taxon>
        <taxon>Azospirillaceae</taxon>
        <taxon>Azospirillum</taxon>
    </lineage>
</organism>
<evidence type="ECO:0000313" key="2">
    <source>
        <dbReference type="EMBL" id="MFC5353543.1"/>
    </source>
</evidence>
<name>A0ABW0G1J1_9PROT</name>
<dbReference type="Proteomes" id="UP001596166">
    <property type="component" value="Unassembled WGS sequence"/>
</dbReference>
<evidence type="ECO:0008006" key="4">
    <source>
        <dbReference type="Google" id="ProtNLM"/>
    </source>
</evidence>
<evidence type="ECO:0000313" key="3">
    <source>
        <dbReference type="Proteomes" id="UP001596166"/>
    </source>
</evidence>